<name>G9N535_HYPVG</name>
<dbReference type="Proteomes" id="UP000007115">
    <property type="component" value="Unassembled WGS sequence"/>
</dbReference>
<dbReference type="Gene3D" id="3.10.450.50">
    <property type="match status" value="1"/>
</dbReference>
<protein>
    <recommendedName>
        <fullName evidence="1">SnoaL-like domain-containing protein</fullName>
    </recommendedName>
</protein>
<gene>
    <name evidence="2" type="ORF">TRIVIDRAFT_45127</name>
</gene>
<dbReference type="VEuPathDB" id="FungiDB:TRIVIDRAFT_45127"/>
<sequence length="162" mass="17912">MGCITEILARQAAIDVVLRYADALDRADENLFEFCFAEDATIDLSPFSVLGMDYKPIQGRKEITSACMSAVGTTMETTHSLTNFLVKLNEQNTAASITCYSESQHIKIGQAFHSDSQDSSLIVKCRYEATVAQQGSEWKIESLKVVPLWSRGSMTVFQPATE</sequence>
<dbReference type="HOGENOM" id="CLU_106738_1_1_1"/>
<dbReference type="InParanoid" id="G9N535"/>
<dbReference type="AlphaFoldDB" id="G9N535"/>
<reference evidence="2 3" key="1">
    <citation type="journal article" date="2011" name="Genome Biol.">
        <title>Comparative genome sequence analysis underscores mycoparasitism as the ancestral life style of Trichoderma.</title>
        <authorList>
            <person name="Kubicek C.P."/>
            <person name="Herrera-Estrella A."/>
            <person name="Seidl-Seiboth V."/>
            <person name="Martinez D.A."/>
            <person name="Druzhinina I.S."/>
            <person name="Thon M."/>
            <person name="Zeilinger S."/>
            <person name="Casas-Flores S."/>
            <person name="Horwitz B.A."/>
            <person name="Mukherjee P.K."/>
            <person name="Mukherjee M."/>
            <person name="Kredics L."/>
            <person name="Alcaraz L.D."/>
            <person name="Aerts A."/>
            <person name="Antal Z."/>
            <person name="Atanasova L."/>
            <person name="Cervantes-Badillo M.G."/>
            <person name="Challacombe J."/>
            <person name="Chertkov O."/>
            <person name="McCluskey K."/>
            <person name="Coulpier F."/>
            <person name="Deshpande N."/>
            <person name="von Doehren H."/>
            <person name="Ebbole D.J."/>
            <person name="Esquivel-Naranjo E.U."/>
            <person name="Fekete E."/>
            <person name="Flipphi M."/>
            <person name="Glaser F."/>
            <person name="Gomez-Rodriguez E.Y."/>
            <person name="Gruber S."/>
            <person name="Han C."/>
            <person name="Henrissat B."/>
            <person name="Hermosa R."/>
            <person name="Hernandez-Onate M."/>
            <person name="Karaffa L."/>
            <person name="Kosti I."/>
            <person name="Le Crom S."/>
            <person name="Lindquist E."/>
            <person name="Lucas S."/>
            <person name="Luebeck M."/>
            <person name="Luebeck P.S."/>
            <person name="Margeot A."/>
            <person name="Metz B."/>
            <person name="Misra M."/>
            <person name="Nevalainen H."/>
            <person name="Omann M."/>
            <person name="Packer N."/>
            <person name="Perrone G."/>
            <person name="Uresti-Rivera E.E."/>
            <person name="Salamov A."/>
            <person name="Schmoll M."/>
            <person name="Seiboth B."/>
            <person name="Shapiro H."/>
            <person name="Sukno S."/>
            <person name="Tamayo-Ramos J.A."/>
            <person name="Tisch D."/>
            <person name="Wiest A."/>
            <person name="Wilkinson H.H."/>
            <person name="Zhang M."/>
            <person name="Coutinho P.M."/>
            <person name="Kenerley C.M."/>
            <person name="Monte E."/>
            <person name="Baker S.E."/>
            <person name="Grigoriev I.V."/>
        </authorList>
    </citation>
    <scope>NUCLEOTIDE SEQUENCE [LARGE SCALE GENOMIC DNA]</scope>
    <source>
        <strain evidence="3">Gv29-8 / FGSC 10586</strain>
    </source>
</reference>
<dbReference type="Pfam" id="PF13577">
    <property type="entry name" value="SnoaL_4"/>
    <property type="match status" value="1"/>
</dbReference>
<dbReference type="GeneID" id="25794389"/>
<organism evidence="2 3">
    <name type="scientific">Hypocrea virens (strain Gv29-8 / FGSC 10586)</name>
    <name type="common">Gliocladium virens</name>
    <name type="synonym">Trichoderma virens</name>
    <dbReference type="NCBI Taxonomy" id="413071"/>
    <lineage>
        <taxon>Eukaryota</taxon>
        <taxon>Fungi</taxon>
        <taxon>Dikarya</taxon>
        <taxon>Ascomycota</taxon>
        <taxon>Pezizomycotina</taxon>
        <taxon>Sordariomycetes</taxon>
        <taxon>Hypocreomycetidae</taxon>
        <taxon>Hypocreales</taxon>
        <taxon>Hypocreaceae</taxon>
        <taxon>Trichoderma</taxon>
    </lineage>
</organism>
<dbReference type="RefSeq" id="XP_013952082.1">
    <property type="nucleotide sequence ID" value="XM_014096607.1"/>
</dbReference>
<proteinExistence type="predicted"/>
<dbReference type="eggNOG" id="ENOG502S8ZE">
    <property type="taxonomic scope" value="Eukaryota"/>
</dbReference>
<evidence type="ECO:0000313" key="3">
    <source>
        <dbReference type="Proteomes" id="UP000007115"/>
    </source>
</evidence>
<keyword evidence="3" id="KW-1185">Reference proteome</keyword>
<dbReference type="EMBL" id="ABDF02000087">
    <property type="protein sequence ID" value="EHK17880.1"/>
    <property type="molecule type" value="Genomic_DNA"/>
</dbReference>
<comment type="caution">
    <text evidence="2">The sequence shown here is derived from an EMBL/GenBank/DDBJ whole genome shotgun (WGS) entry which is preliminary data.</text>
</comment>
<feature type="domain" description="SnoaL-like" evidence="1">
    <location>
        <begin position="6"/>
        <end position="143"/>
    </location>
</feature>
<dbReference type="OrthoDB" id="2148716at2759"/>
<dbReference type="SUPFAM" id="SSF54427">
    <property type="entry name" value="NTF2-like"/>
    <property type="match status" value="1"/>
</dbReference>
<dbReference type="STRING" id="413071.G9N535"/>
<evidence type="ECO:0000259" key="1">
    <source>
        <dbReference type="Pfam" id="PF13577"/>
    </source>
</evidence>
<evidence type="ECO:0000313" key="2">
    <source>
        <dbReference type="EMBL" id="EHK17880.1"/>
    </source>
</evidence>
<dbReference type="InterPro" id="IPR037401">
    <property type="entry name" value="SnoaL-like"/>
</dbReference>
<accession>G9N535</accession>
<dbReference type="InterPro" id="IPR032710">
    <property type="entry name" value="NTF2-like_dom_sf"/>
</dbReference>
<dbReference type="CDD" id="cd00531">
    <property type="entry name" value="NTF2_like"/>
    <property type="match status" value="1"/>
</dbReference>
<dbReference type="OMA" id="LWKIKHW"/>